<protein>
    <submittedName>
        <fullName evidence="2">Uncharacterized protein</fullName>
    </submittedName>
</protein>
<evidence type="ECO:0000313" key="2">
    <source>
        <dbReference type="EnsemblPlants" id="MELO3C019141.2.1"/>
    </source>
</evidence>
<evidence type="ECO:0000256" key="1">
    <source>
        <dbReference type="SAM" id="MobiDB-lite"/>
    </source>
</evidence>
<feature type="region of interest" description="Disordered" evidence="1">
    <location>
        <begin position="1"/>
        <end position="57"/>
    </location>
</feature>
<name>A0A9I9DJ95_CUCME</name>
<dbReference type="Gramene" id="MELO3C019141.2.1">
    <property type="protein sequence ID" value="MELO3C019141.2.1"/>
    <property type="gene ID" value="MELO3C019141.2"/>
</dbReference>
<accession>A0A9I9DJ95</accession>
<sequence length="57" mass="6676">MGSSRNSPLGRRKRKVDQPNFPFLELNKRREEREREEEDRADGLTQALGYEVERGAT</sequence>
<organism evidence="2">
    <name type="scientific">Cucumis melo</name>
    <name type="common">Muskmelon</name>
    <dbReference type="NCBI Taxonomy" id="3656"/>
    <lineage>
        <taxon>Eukaryota</taxon>
        <taxon>Viridiplantae</taxon>
        <taxon>Streptophyta</taxon>
        <taxon>Embryophyta</taxon>
        <taxon>Tracheophyta</taxon>
        <taxon>Spermatophyta</taxon>
        <taxon>Magnoliopsida</taxon>
        <taxon>eudicotyledons</taxon>
        <taxon>Gunneridae</taxon>
        <taxon>Pentapetalae</taxon>
        <taxon>rosids</taxon>
        <taxon>fabids</taxon>
        <taxon>Cucurbitales</taxon>
        <taxon>Cucurbitaceae</taxon>
        <taxon>Benincaseae</taxon>
        <taxon>Cucumis</taxon>
    </lineage>
</organism>
<dbReference type="AlphaFoldDB" id="A0A9I9DJ95"/>
<dbReference type="EnsemblPlants" id="MELO3C019141.2.1">
    <property type="protein sequence ID" value="MELO3C019141.2.1"/>
    <property type="gene ID" value="MELO3C019141.2"/>
</dbReference>
<reference evidence="2" key="1">
    <citation type="submission" date="2023-03" db="UniProtKB">
        <authorList>
            <consortium name="EnsemblPlants"/>
        </authorList>
    </citation>
    <scope>IDENTIFICATION</scope>
</reference>
<proteinExistence type="predicted"/>